<dbReference type="Proteomes" id="UP000001593">
    <property type="component" value="Unassembled WGS sequence"/>
</dbReference>
<dbReference type="SUPFAM" id="SSF50494">
    <property type="entry name" value="Trypsin-like serine proteases"/>
    <property type="match status" value="1"/>
</dbReference>
<accession>A7RP61</accession>
<dbReference type="PANTHER" id="PTHR24252">
    <property type="entry name" value="ACROSIN-RELATED"/>
    <property type="match status" value="1"/>
</dbReference>
<evidence type="ECO:0000256" key="1">
    <source>
        <dbReference type="ARBA" id="ARBA00022670"/>
    </source>
</evidence>
<proteinExistence type="predicted"/>
<dbReference type="EMBL" id="DS469524">
    <property type="protein sequence ID" value="EDO46802.1"/>
    <property type="molecule type" value="Genomic_DNA"/>
</dbReference>
<dbReference type="PROSITE" id="PS00134">
    <property type="entry name" value="TRYPSIN_HIS"/>
    <property type="match status" value="1"/>
</dbReference>
<keyword evidence="2" id="KW-0378">Hydrolase</keyword>
<evidence type="ECO:0000256" key="3">
    <source>
        <dbReference type="ARBA" id="ARBA00022825"/>
    </source>
</evidence>
<dbReference type="PRINTS" id="PR00722">
    <property type="entry name" value="CHYMOTRYPSIN"/>
</dbReference>
<evidence type="ECO:0000256" key="4">
    <source>
        <dbReference type="ARBA" id="ARBA00023157"/>
    </source>
</evidence>
<gene>
    <name evidence="6" type="ORF">NEMVEDRAFT_v1g88458</name>
</gene>
<dbReference type="GO" id="GO:0008236">
    <property type="term" value="F:serine-type peptidase activity"/>
    <property type="evidence" value="ECO:0000318"/>
    <property type="project" value="GO_Central"/>
</dbReference>
<keyword evidence="1" id="KW-0645">Protease</keyword>
<evidence type="ECO:0000313" key="7">
    <source>
        <dbReference type="Proteomes" id="UP000001593"/>
    </source>
</evidence>
<keyword evidence="7" id="KW-1185">Reference proteome</keyword>
<dbReference type="FunFam" id="2.40.10.10:FF:000003">
    <property type="entry name" value="Transmembrane serine protease 3"/>
    <property type="match status" value="1"/>
</dbReference>
<dbReference type="SMART" id="SM00020">
    <property type="entry name" value="Tryp_SPc"/>
    <property type="match status" value="1"/>
</dbReference>
<dbReference type="MEROPS" id="S01.313"/>
<name>A7RP61_NEMVE</name>
<dbReference type="InterPro" id="IPR018114">
    <property type="entry name" value="TRYPSIN_HIS"/>
</dbReference>
<dbReference type="GO" id="GO:0004252">
    <property type="term" value="F:serine-type endopeptidase activity"/>
    <property type="evidence" value="ECO:0007669"/>
    <property type="project" value="InterPro"/>
</dbReference>
<dbReference type="InterPro" id="IPR043504">
    <property type="entry name" value="Peptidase_S1_PA_chymotrypsin"/>
</dbReference>
<dbReference type="InParanoid" id="A7RP61"/>
<dbReference type="OMA" id="VDACQSD"/>
<dbReference type="CDD" id="cd00190">
    <property type="entry name" value="Tryp_SPc"/>
    <property type="match status" value="1"/>
</dbReference>
<dbReference type="PROSITE" id="PS50240">
    <property type="entry name" value="TRYPSIN_DOM"/>
    <property type="match status" value="1"/>
</dbReference>
<dbReference type="STRING" id="45351.A7RP61"/>
<dbReference type="InterPro" id="IPR009003">
    <property type="entry name" value="Peptidase_S1_PA"/>
</dbReference>
<keyword evidence="3" id="KW-0720">Serine protease</keyword>
<keyword evidence="4" id="KW-1015">Disulfide bond</keyword>
<evidence type="ECO:0000256" key="2">
    <source>
        <dbReference type="ARBA" id="ARBA00022801"/>
    </source>
</evidence>
<dbReference type="HOGENOM" id="CLU_006842_0_4_1"/>
<dbReference type="PANTHER" id="PTHR24252:SF7">
    <property type="entry name" value="HYALIN"/>
    <property type="match status" value="1"/>
</dbReference>
<evidence type="ECO:0000259" key="5">
    <source>
        <dbReference type="PROSITE" id="PS50240"/>
    </source>
</evidence>
<evidence type="ECO:0000313" key="6">
    <source>
        <dbReference type="EMBL" id="EDO46802.1"/>
    </source>
</evidence>
<reference evidence="6 7" key="1">
    <citation type="journal article" date="2007" name="Science">
        <title>Sea anemone genome reveals ancestral eumetazoan gene repertoire and genomic organization.</title>
        <authorList>
            <person name="Putnam N.H."/>
            <person name="Srivastava M."/>
            <person name="Hellsten U."/>
            <person name="Dirks B."/>
            <person name="Chapman J."/>
            <person name="Salamov A."/>
            <person name="Terry A."/>
            <person name="Shapiro H."/>
            <person name="Lindquist E."/>
            <person name="Kapitonov V.V."/>
            <person name="Jurka J."/>
            <person name="Genikhovich G."/>
            <person name="Grigoriev I.V."/>
            <person name="Lucas S.M."/>
            <person name="Steele R.E."/>
            <person name="Finnerty J.R."/>
            <person name="Technau U."/>
            <person name="Martindale M.Q."/>
            <person name="Rokhsar D.S."/>
        </authorList>
    </citation>
    <scope>NUCLEOTIDE SEQUENCE [LARGE SCALE GENOMIC DNA]</scope>
    <source>
        <strain evidence="7">CH2 X CH6</strain>
    </source>
</reference>
<feature type="non-terminal residue" evidence="6">
    <location>
        <position position="1"/>
    </location>
</feature>
<dbReference type="InterPro" id="IPR001314">
    <property type="entry name" value="Peptidase_S1A"/>
</dbReference>
<dbReference type="eggNOG" id="KOG3627">
    <property type="taxonomic scope" value="Eukaryota"/>
</dbReference>
<feature type="domain" description="Peptidase S1" evidence="5">
    <location>
        <begin position="2"/>
        <end position="245"/>
    </location>
</feature>
<dbReference type="AlphaFoldDB" id="A7RP61"/>
<dbReference type="PhylomeDB" id="A7RP61"/>
<dbReference type="InterPro" id="IPR001254">
    <property type="entry name" value="Trypsin_dom"/>
</dbReference>
<dbReference type="Pfam" id="PF00089">
    <property type="entry name" value="Trypsin"/>
    <property type="match status" value="1"/>
</dbReference>
<dbReference type="GO" id="GO:0006508">
    <property type="term" value="P:proteolysis"/>
    <property type="evidence" value="ECO:0007669"/>
    <property type="project" value="UniProtKB-KW"/>
</dbReference>
<organism evidence="6 7">
    <name type="scientific">Nematostella vectensis</name>
    <name type="common">Starlet sea anemone</name>
    <dbReference type="NCBI Taxonomy" id="45351"/>
    <lineage>
        <taxon>Eukaryota</taxon>
        <taxon>Metazoa</taxon>
        <taxon>Cnidaria</taxon>
        <taxon>Anthozoa</taxon>
        <taxon>Hexacorallia</taxon>
        <taxon>Actiniaria</taxon>
        <taxon>Edwardsiidae</taxon>
        <taxon>Nematostella</taxon>
    </lineage>
</organism>
<protein>
    <recommendedName>
        <fullName evidence="5">Peptidase S1 domain-containing protein</fullName>
    </recommendedName>
</protein>
<dbReference type="Gene3D" id="2.40.10.10">
    <property type="entry name" value="Trypsin-like serine proteases"/>
    <property type="match status" value="2"/>
</dbReference>
<sequence length="252" mass="28259">RIVGGVVSSEGLWPWQVALLLNDRQVCAGSLIEARWIITAGHCFKGMMIGNLSLTRLECGLRRHSSKRHFERAQQVKRIIVHPKFNGKFVNGDFAEPIDYDIALLELEQPVLFDNRVYPICLPPSNMEEPAGKICYITGWGRNGWRGHRSKFLKQAALPLVSRDQCNRMESYNGQVHKTSLCAGFNDGSVDACQSDSGGPLACQDGGRWYLTGVISWGKQCARPLKYGVYADVRVLGPWIRHVIQDVNKSEM</sequence>